<dbReference type="GO" id="GO:0008168">
    <property type="term" value="F:methyltransferase activity"/>
    <property type="evidence" value="ECO:0007669"/>
    <property type="project" value="UniProtKB-KW"/>
</dbReference>
<keyword evidence="6 18" id="KW-0645">Protease</keyword>
<feature type="domain" description="Prepilin type IV endopeptidase peptidase" evidence="20">
    <location>
        <begin position="152"/>
        <end position="260"/>
    </location>
</feature>
<dbReference type="PRINTS" id="PR00864">
    <property type="entry name" value="PREPILNPTASE"/>
</dbReference>
<dbReference type="EC" id="2.1.1.-" evidence="18"/>
<evidence type="ECO:0000256" key="16">
    <source>
        <dbReference type="ARBA" id="ARBA00071870"/>
    </source>
</evidence>
<organism evidence="22 23">
    <name type="scientific">Dokdonella fugitiva</name>
    <dbReference type="NCBI Taxonomy" id="328517"/>
    <lineage>
        <taxon>Bacteria</taxon>
        <taxon>Pseudomonadati</taxon>
        <taxon>Pseudomonadota</taxon>
        <taxon>Gammaproteobacteria</taxon>
        <taxon>Lysobacterales</taxon>
        <taxon>Rhodanobacteraceae</taxon>
        <taxon>Dokdonella</taxon>
    </lineage>
</organism>
<evidence type="ECO:0000256" key="1">
    <source>
        <dbReference type="ARBA" id="ARBA00004429"/>
    </source>
</evidence>
<dbReference type="Gene3D" id="1.20.120.1220">
    <property type="match status" value="1"/>
</dbReference>
<dbReference type="RefSeq" id="WP_131991740.1">
    <property type="nucleotide sequence ID" value="NZ_SLWQ01000001.1"/>
</dbReference>
<comment type="similarity">
    <text evidence="2 17">Belongs to the peptidase A24 family.</text>
</comment>
<evidence type="ECO:0000256" key="12">
    <source>
        <dbReference type="ARBA" id="ARBA00023136"/>
    </source>
</evidence>
<keyword evidence="23" id="KW-1185">Reference proteome</keyword>
<proteinExistence type="inferred from homology"/>
<comment type="function">
    <text evidence="18">Plays an essential role in type IV pili and type II pseudopili formation by proteolytically removing the leader sequence from substrate proteins and subsequently monomethylating the alpha-amino group of the newly exposed N-terminal phenylalanine.</text>
</comment>
<name>A0A4R2IDJ3_9GAMM</name>
<sequence>MNGLDWFQAPSLLISLAGLLGLLVGSFLNVVILRLPRRLEHDWKQQAREILLADAQPDAAPATEDAATMPADPTEAAPPDLVFTGSHCPQCKHPLSPLDNIPLLSWLALRGRCRYCRTPISWQYPLVELLTALASATIAWRFGFGWPLAAALVFTWVLIAASGIDLRTQLLPDQLTLPLLWLGLLAALVPLFIDPAAAIVGAAAGYLSLWSVFWLFKLCTGKEGMGYGDFKLLAALGAWMGVSSLLPIVLLSSLVGAVIGGIALAVQGRDRGTPIPFGPFIAAAGWAWFVFGRDLAELYARLFGLA</sequence>
<evidence type="ECO:0000256" key="15">
    <source>
        <dbReference type="ARBA" id="ARBA00067082"/>
    </source>
</evidence>
<dbReference type="Proteomes" id="UP000294862">
    <property type="component" value="Unassembled WGS sequence"/>
</dbReference>
<feature type="transmembrane region" description="Helical" evidence="19">
    <location>
        <begin position="277"/>
        <end position="296"/>
    </location>
</feature>
<dbReference type="EC" id="3.4.23.43" evidence="15 18"/>
<protein>
    <recommendedName>
        <fullName evidence="16 18">Prepilin leader peptidase/N-methyltransferase</fullName>
        <ecNumber evidence="18">2.1.1.-</ecNumber>
        <ecNumber evidence="15 18">3.4.23.43</ecNumber>
    </recommendedName>
</protein>
<keyword evidence="12 19" id="KW-0472">Membrane</keyword>
<dbReference type="GO" id="GO:0006465">
    <property type="term" value="P:signal peptide processing"/>
    <property type="evidence" value="ECO:0007669"/>
    <property type="project" value="TreeGrafter"/>
</dbReference>
<dbReference type="PANTHER" id="PTHR30487">
    <property type="entry name" value="TYPE 4 PREPILIN-LIKE PROTEINS LEADER PEPTIDE-PROCESSING ENZYME"/>
    <property type="match status" value="1"/>
</dbReference>
<keyword evidence="3" id="KW-1003">Cell membrane</keyword>
<dbReference type="EMBL" id="SLWQ01000001">
    <property type="protein sequence ID" value="TCO42654.1"/>
    <property type="molecule type" value="Genomic_DNA"/>
</dbReference>
<evidence type="ECO:0000256" key="19">
    <source>
        <dbReference type="SAM" id="Phobius"/>
    </source>
</evidence>
<keyword evidence="13 18" id="KW-0511">Multifunctional enzyme</keyword>
<evidence type="ECO:0000256" key="4">
    <source>
        <dbReference type="ARBA" id="ARBA00022519"/>
    </source>
</evidence>
<dbReference type="AlphaFoldDB" id="A0A4R2IDJ3"/>
<evidence type="ECO:0000256" key="10">
    <source>
        <dbReference type="ARBA" id="ARBA00022801"/>
    </source>
</evidence>
<dbReference type="InterPro" id="IPR010627">
    <property type="entry name" value="Prepilin_pept_A24_N"/>
</dbReference>
<dbReference type="FunFam" id="1.20.120.1220:FF:000001">
    <property type="entry name" value="Type 4 prepilin-like proteins leader peptide-processing enzyme"/>
    <property type="match status" value="1"/>
</dbReference>
<comment type="caution">
    <text evidence="22">The sequence shown here is derived from an EMBL/GenBank/DDBJ whole genome shotgun (WGS) entry which is preliminary data.</text>
</comment>
<evidence type="ECO:0000256" key="9">
    <source>
        <dbReference type="ARBA" id="ARBA00022692"/>
    </source>
</evidence>
<feature type="transmembrane region" description="Helical" evidence="19">
    <location>
        <begin position="176"/>
        <end position="193"/>
    </location>
</feature>
<comment type="catalytic activity">
    <reaction evidence="14 18">
        <text>Typically cleaves a -Gly-|-Phe- bond to release an N-terminal, basic peptide of 5-8 residues from type IV prepilin, and then N-methylates the new N-terminal amino group, the methyl donor being S-adenosyl-L-methionine.</text>
        <dbReference type="EC" id="3.4.23.43"/>
    </reaction>
</comment>
<gene>
    <name evidence="22" type="ORF">EV148_10159</name>
</gene>
<dbReference type="InterPro" id="IPR014032">
    <property type="entry name" value="Peptidase_A24A_bac"/>
</dbReference>
<evidence type="ECO:0000256" key="3">
    <source>
        <dbReference type="ARBA" id="ARBA00022475"/>
    </source>
</evidence>
<evidence type="ECO:0000259" key="21">
    <source>
        <dbReference type="Pfam" id="PF06750"/>
    </source>
</evidence>
<evidence type="ECO:0000256" key="8">
    <source>
        <dbReference type="ARBA" id="ARBA00022691"/>
    </source>
</evidence>
<dbReference type="GO" id="GO:0005886">
    <property type="term" value="C:plasma membrane"/>
    <property type="evidence" value="ECO:0007669"/>
    <property type="project" value="UniProtKB-SubCell"/>
</dbReference>
<evidence type="ECO:0000313" key="22">
    <source>
        <dbReference type="EMBL" id="TCO42654.1"/>
    </source>
</evidence>
<evidence type="ECO:0000256" key="17">
    <source>
        <dbReference type="RuleBase" id="RU003793"/>
    </source>
</evidence>
<evidence type="ECO:0000256" key="13">
    <source>
        <dbReference type="ARBA" id="ARBA00023268"/>
    </source>
</evidence>
<dbReference type="PANTHER" id="PTHR30487:SF0">
    <property type="entry name" value="PREPILIN LEADER PEPTIDASE_N-METHYLTRANSFERASE-RELATED"/>
    <property type="match status" value="1"/>
</dbReference>
<evidence type="ECO:0000256" key="5">
    <source>
        <dbReference type="ARBA" id="ARBA00022603"/>
    </source>
</evidence>
<keyword evidence="8" id="KW-0949">S-adenosyl-L-methionine</keyword>
<dbReference type="InterPro" id="IPR050882">
    <property type="entry name" value="Prepilin_peptidase/N-MTase"/>
</dbReference>
<dbReference type="InterPro" id="IPR000045">
    <property type="entry name" value="Prepilin_IV_endopep_pep"/>
</dbReference>
<keyword evidence="9 18" id="KW-0812">Transmembrane</keyword>
<feature type="transmembrane region" description="Helical" evidence="19">
    <location>
        <begin position="199"/>
        <end position="220"/>
    </location>
</feature>
<feature type="transmembrane region" description="Helical" evidence="19">
    <location>
        <begin position="232"/>
        <end position="265"/>
    </location>
</feature>
<dbReference type="GO" id="GO:0004190">
    <property type="term" value="F:aspartic-type endopeptidase activity"/>
    <property type="evidence" value="ECO:0007669"/>
    <property type="project" value="UniProtKB-EC"/>
</dbReference>
<dbReference type="OrthoDB" id="9789291at2"/>
<evidence type="ECO:0000256" key="6">
    <source>
        <dbReference type="ARBA" id="ARBA00022670"/>
    </source>
</evidence>
<evidence type="ECO:0000313" key="23">
    <source>
        <dbReference type="Proteomes" id="UP000294862"/>
    </source>
</evidence>
<evidence type="ECO:0000256" key="14">
    <source>
        <dbReference type="ARBA" id="ARBA00050401"/>
    </source>
</evidence>
<feature type="transmembrane region" description="Helical" evidence="19">
    <location>
        <begin position="12"/>
        <end position="35"/>
    </location>
</feature>
<dbReference type="GO" id="GO:0032259">
    <property type="term" value="P:methylation"/>
    <property type="evidence" value="ECO:0007669"/>
    <property type="project" value="UniProtKB-KW"/>
</dbReference>
<keyword evidence="11 19" id="KW-1133">Transmembrane helix</keyword>
<dbReference type="Pfam" id="PF06750">
    <property type="entry name" value="A24_N_bact"/>
    <property type="match status" value="1"/>
</dbReference>
<keyword evidence="4" id="KW-0997">Cell inner membrane</keyword>
<evidence type="ECO:0000256" key="18">
    <source>
        <dbReference type="RuleBase" id="RU003794"/>
    </source>
</evidence>
<feature type="domain" description="Prepilin peptidase A24 N-terminal" evidence="21">
    <location>
        <begin position="19"/>
        <end position="142"/>
    </location>
</feature>
<keyword evidence="7 18" id="KW-0808">Transferase</keyword>
<dbReference type="Pfam" id="PF01478">
    <property type="entry name" value="Peptidase_A24"/>
    <property type="match status" value="1"/>
</dbReference>
<evidence type="ECO:0000256" key="7">
    <source>
        <dbReference type="ARBA" id="ARBA00022679"/>
    </source>
</evidence>
<keyword evidence="10 18" id="KW-0378">Hydrolase</keyword>
<keyword evidence="5 18" id="KW-0489">Methyltransferase</keyword>
<evidence type="ECO:0000259" key="20">
    <source>
        <dbReference type="Pfam" id="PF01478"/>
    </source>
</evidence>
<evidence type="ECO:0000256" key="2">
    <source>
        <dbReference type="ARBA" id="ARBA00005801"/>
    </source>
</evidence>
<reference evidence="22 23" key="1">
    <citation type="journal article" date="2015" name="Stand. Genomic Sci.">
        <title>Genomic Encyclopedia of Bacterial and Archaeal Type Strains, Phase III: the genomes of soil and plant-associated and newly described type strains.</title>
        <authorList>
            <person name="Whitman W.B."/>
            <person name="Woyke T."/>
            <person name="Klenk H.P."/>
            <person name="Zhou Y."/>
            <person name="Lilburn T.G."/>
            <person name="Beck B.J."/>
            <person name="De Vos P."/>
            <person name="Vandamme P."/>
            <person name="Eisen J.A."/>
            <person name="Garrity G."/>
            <person name="Hugenholtz P."/>
            <person name="Kyrpides N.C."/>
        </authorList>
    </citation>
    <scope>NUCLEOTIDE SEQUENCE [LARGE SCALE GENOMIC DNA]</scope>
    <source>
        <strain evidence="22 23">A3</strain>
    </source>
</reference>
<feature type="transmembrane region" description="Helical" evidence="19">
    <location>
        <begin position="146"/>
        <end position="164"/>
    </location>
</feature>
<accession>A0A4R2IDJ3</accession>
<comment type="subcellular location">
    <subcellularLocation>
        <location evidence="1">Cell inner membrane</location>
        <topology evidence="1">Multi-pass membrane protein</topology>
    </subcellularLocation>
    <subcellularLocation>
        <location evidence="18">Cell membrane</location>
        <topology evidence="18">Multi-pass membrane protein</topology>
    </subcellularLocation>
</comment>
<evidence type="ECO:0000256" key="11">
    <source>
        <dbReference type="ARBA" id="ARBA00022989"/>
    </source>
</evidence>